<sequence>MIKIYKSHNDILEKKPFVIGENLEIQKLKEKNTWIHLLNPTEEEIKVITNAFEIPDEHVRAALDDEEKARLEIDDGMILVIIDVPMHSTENRCSFTTMPLGIILLNDNIITVSTTKFPLIEEFINGKIKSFYTYKKIRFILQLLFRNSTYFLYYLKQIGRISDSVEKHLKESMRNEELMLLLELEKSLVYFTTSLKSNEAVLERMMRTEIVKKYPDDLELLEDVIIETKQAIEMANIYYSILGGTRDAFSSVISNNMNEVMKKLTSITIVFAIPTIVSGLWGMNVAGIPFAHNPYGFLIVLIMAILFGILLAWILFRKEMF</sequence>
<dbReference type="Pfam" id="PF01544">
    <property type="entry name" value="CorA"/>
    <property type="match status" value="1"/>
</dbReference>
<dbReference type="OrthoDB" id="9803416at2"/>
<evidence type="ECO:0000256" key="3">
    <source>
        <dbReference type="ARBA" id="ARBA00022692"/>
    </source>
</evidence>
<dbReference type="InterPro" id="IPR045861">
    <property type="entry name" value="CorA_cytoplasmic_dom"/>
</dbReference>
<evidence type="ECO:0000256" key="1">
    <source>
        <dbReference type="ARBA" id="ARBA00004141"/>
    </source>
</evidence>
<dbReference type="InterPro" id="IPR045863">
    <property type="entry name" value="CorA_TM1_TM2"/>
</dbReference>
<keyword evidence="5 6" id="KW-0472">Membrane</keyword>
<organism evidence="7 8">
    <name type="scientific">Cetobacterium ceti</name>
    <dbReference type="NCBI Taxonomy" id="180163"/>
    <lineage>
        <taxon>Bacteria</taxon>
        <taxon>Fusobacteriati</taxon>
        <taxon>Fusobacteriota</taxon>
        <taxon>Fusobacteriia</taxon>
        <taxon>Fusobacteriales</taxon>
        <taxon>Fusobacteriaceae</taxon>
        <taxon>Cetobacterium</taxon>
    </lineage>
</organism>
<dbReference type="InterPro" id="IPR002523">
    <property type="entry name" value="MgTranspt_CorA/ZnTranspt_ZntB"/>
</dbReference>
<evidence type="ECO:0000313" key="8">
    <source>
        <dbReference type="Proteomes" id="UP000191153"/>
    </source>
</evidence>
<feature type="transmembrane region" description="Helical" evidence="6">
    <location>
        <begin position="264"/>
        <end position="283"/>
    </location>
</feature>
<evidence type="ECO:0000256" key="5">
    <source>
        <dbReference type="ARBA" id="ARBA00023136"/>
    </source>
</evidence>
<dbReference type="Gene3D" id="1.20.58.340">
    <property type="entry name" value="Magnesium transport protein CorA, transmembrane region"/>
    <property type="match status" value="2"/>
</dbReference>
<evidence type="ECO:0000256" key="4">
    <source>
        <dbReference type="ARBA" id="ARBA00022989"/>
    </source>
</evidence>
<dbReference type="Gene3D" id="3.30.460.20">
    <property type="entry name" value="CorA soluble domain-like"/>
    <property type="match status" value="1"/>
</dbReference>
<dbReference type="SUPFAM" id="SSF144083">
    <property type="entry name" value="Magnesium transport protein CorA, transmembrane region"/>
    <property type="match status" value="1"/>
</dbReference>
<dbReference type="Proteomes" id="UP000191153">
    <property type="component" value="Unassembled WGS sequence"/>
</dbReference>
<dbReference type="AlphaFoldDB" id="A0A1T4PSN1"/>
<comment type="similarity">
    <text evidence="2">Belongs to the CorA metal ion transporter (MIT) (TC 1.A.35) family.</text>
</comment>
<dbReference type="STRING" id="180163.SAMN02745174_02011"/>
<dbReference type="InterPro" id="IPR047199">
    <property type="entry name" value="CorA-like"/>
</dbReference>
<evidence type="ECO:0000313" key="7">
    <source>
        <dbReference type="EMBL" id="SJZ94286.1"/>
    </source>
</evidence>
<keyword evidence="8" id="KW-1185">Reference proteome</keyword>
<evidence type="ECO:0000256" key="6">
    <source>
        <dbReference type="SAM" id="Phobius"/>
    </source>
</evidence>
<dbReference type="GO" id="GO:0016020">
    <property type="term" value="C:membrane"/>
    <property type="evidence" value="ECO:0007669"/>
    <property type="project" value="UniProtKB-SubCell"/>
</dbReference>
<dbReference type="SUPFAM" id="SSF143865">
    <property type="entry name" value="CorA soluble domain-like"/>
    <property type="match status" value="1"/>
</dbReference>
<feature type="transmembrane region" description="Helical" evidence="6">
    <location>
        <begin position="295"/>
        <end position="316"/>
    </location>
</feature>
<name>A0A1T4PSN1_9FUSO</name>
<gene>
    <name evidence="7" type="ORF">SAMN02745174_02011</name>
</gene>
<dbReference type="PANTHER" id="PTHR47891:SF2">
    <property type="entry name" value="MAGNESIUM AND COBALT TRANSPORTER"/>
    <property type="match status" value="1"/>
</dbReference>
<comment type="subcellular location">
    <subcellularLocation>
        <location evidence="1">Membrane</location>
        <topology evidence="1">Multi-pass membrane protein</topology>
    </subcellularLocation>
</comment>
<keyword evidence="4 6" id="KW-1133">Transmembrane helix</keyword>
<dbReference type="RefSeq" id="WP_078694466.1">
    <property type="nucleotide sequence ID" value="NZ_FUWX01000016.1"/>
</dbReference>
<accession>A0A1T4PSN1</accession>
<evidence type="ECO:0000256" key="2">
    <source>
        <dbReference type="ARBA" id="ARBA00009765"/>
    </source>
</evidence>
<dbReference type="PANTHER" id="PTHR47891">
    <property type="entry name" value="TRANSPORTER-RELATED"/>
    <property type="match status" value="1"/>
</dbReference>
<proteinExistence type="inferred from homology"/>
<dbReference type="GO" id="GO:0046873">
    <property type="term" value="F:metal ion transmembrane transporter activity"/>
    <property type="evidence" value="ECO:0007669"/>
    <property type="project" value="InterPro"/>
</dbReference>
<keyword evidence="3 6" id="KW-0812">Transmembrane</keyword>
<dbReference type="EMBL" id="FUWX01000016">
    <property type="protein sequence ID" value="SJZ94286.1"/>
    <property type="molecule type" value="Genomic_DNA"/>
</dbReference>
<dbReference type="CDD" id="cd12827">
    <property type="entry name" value="EcCorA_ZntB-like_u2"/>
    <property type="match status" value="1"/>
</dbReference>
<protein>
    <submittedName>
        <fullName evidence="7">Magnesium transporter</fullName>
    </submittedName>
</protein>
<reference evidence="7 8" key="1">
    <citation type="submission" date="2017-02" db="EMBL/GenBank/DDBJ databases">
        <authorList>
            <person name="Peterson S.W."/>
        </authorList>
    </citation>
    <scope>NUCLEOTIDE SEQUENCE [LARGE SCALE GENOMIC DNA]</scope>
    <source>
        <strain evidence="7 8">ATCC 700028</strain>
    </source>
</reference>